<dbReference type="STRING" id="314344.AL013_10720"/>
<sequence>MKLKSSICETDGVCDMQTTAEQYQHEWGGVSSAGQMIAMLAGMRLSHSPVYTLTGRTMDGVRVQSVCMPGCLPDSVAEGRQKTLFILNAIRDFAVQQLPGYLYIDLSLCDFIALALDDLLAAVDRSMLPVQRLVIVLTEEPGDAVDRQVVMQGVATLREAGIQVGARLLSEGYIQLALICLLKPQCLALYASDRALLPARNIAGLLASLPRMTGELAPPVIADNFDTMVSGSCSM</sequence>
<dbReference type="AlphaFoldDB" id="Q0F0C4"/>
<evidence type="ECO:0000313" key="1">
    <source>
        <dbReference type="EMBL" id="EAU55104.1"/>
    </source>
</evidence>
<keyword evidence="2" id="KW-1185">Reference proteome</keyword>
<organism evidence="1 2">
    <name type="scientific">Mariprofundus ferrooxydans PV-1</name>
    <dbReference type="NCBI Taxonomy" id="314345"/>
    <lineage>
        <taxon>Bacteria</taxon>
        <taxon>Pseudomonadati</taxon>
        <taxon>Pseudomonadota</taxon>
        <taxon>Candidatius Mariprofundia</taxon>
        <taxon>Mariprofundales</taxon>
        <taxon>Mariprofundaceae</taxon>
        <taxon>Mariprofundus</taxon>
    </lineage>
</organism>
<gene>
    <name evidence="1" type="ORF">SPV1_07164</name>
</gene>
<name>Q0F0C4_9PROT</name>
<dbReference type="InParanoid" id="Q0F0C4"/>
<comment type="caution">
    <text evidence="1">The sequence shown here is derived from an EMBL/GenBank/DDBJ whole genome shotgun (WGS) entry which is preliminary data.</text>
</comment>
<protein>
    <recommendedName>
        <fullName evidence="3">EAL domain-containing protein</fullName>
    </recommendedName>
</protein>
<dbReference type="EMBL" id="AATS01000004">
    <property type="protein sequence ID" value="EAU55104.1"/>
    <property type="molecule type" value="Genomic_DNA"/>
</dbReference>
<dbReference type="HOGENOM" id="CLU_1179085_0_0_0"/>
<reference evidence="1 2" key="1">
    <citation type="submission" date="2006-09" db="EMBL/GenBank/DDBJ databases">
        <authorList>
            <person name="Emerson D."/>
            <person name="Ferriera S."/>
            <person name="Johnson J."/>
            <person name="Kravitz S."/>
            <person name="Halpern A."/>
            <person name="Remington K."/>
            <person name="Beeson K."/>
            <person name="Tran B."/>
            <person name="Rogers Y.-H."/>
            <person name="Friedman R."/>
            <person name="Venter J.C."/>
        </authorList>
    </citation>
    <scope>NUCLEOTIDE SEQUENCE [LARGE SCALE GENOMIC DNA]</scope>
    <source>
        <strain evidence="1 2">PV-1</strain>
    </source>
</reference>
<evidence type="ECO:0000313" key="2">
    <source>
        <dbReference type="Proteomes" id="UP000005297"/>
    </source>
</evidence>
<proteinExistence type="predicted"/>
<dbReference type="Proteomes" id="UP000005297">
    <property type="component" value="Unassembled WGS sequence"/>
</dbReference>
<evidence type="ECO:0008006" key="3">
    <source>
        <dbReference type="Google" id="ProtNLM"/>
    </source>
</evidence>
<accession>Q0F0C4</accession>